<evidence type="ECO:0000256" key="2">
    <source>
        <dbReference type="HAMAP-Rule" id="MF_01270"/>
    </source>
</evidence>
<gene>
    <name evidence="2" type="primary">anmK</name>
    <name evidence="3" type="ORF">MWN34_01005</name>
</gene>
<reference evidence="3 4" key="1">
    <citation type="submission" date="2022-04" db="EMBL/GenBank/DDBJ databases">
        <authorList>
            <person name="Grouzdev D.S."/>
            <person name="Pantiukh K.S."/>
            <person name="Krutkina M.S."/>
        </authorList>
    </citation>
    <scope>NUCLEOTIDE SEQUENCE [LARGE SCALE GENOMIC DNA]</scope>
    <source>
        <strain evidence="3 4">6x-1</strain>
    </source>
</reference>
<keyword evidence="2" id="KW-0547">Nucleotide-binding</keyword>
<dbReference type="PANTHER" id="PTHR30605">
    <property type="entry name" value="ANHYDRO-N-ACETYLMURAMIC ACID KINASE"/>
    <property type="match status" value="1"/>
</dbReference>
<dbReference type="InterPro" id="IPR005338">
    <property type="entry name" value="Anhydro_N_Ac-Mur_kinase"/>
</dbReference>
<dbReference type="SUPFAM" id="SSF53067">
    <property type="entry name" value="Actin-like ATPase domain"/>
    <property type="match status" value="1"/>
</dbReference>
<dbReference type="NCBIfam" id="NF007141">
    <property type="entry name" value="PRK09585.1-5"/>
    <property type="match status" value="1"/>
</dbReference>
<comment type="function">
    <text evidence="2">Catalyzes the specific phosphorylation of 1,6-anhydro-N-acetylmuramic acid (anhMurNAc) with the simultaneous cleavage of the 1,6-anhydro ring, generating MurNAc-6-P. Is required for the utilization of anhMurNAc either imported from the medium or derived from its own cell wall murein, and thus plays a role in cell wall recycling.</text>
</comment>
<dbReference type="PANTHER" id="PTHR30605:SF0">
    <property type="entry name" value="ANHYDRO-N-ACETYLMURAMIC ACID KINASE"/>
    <property type="match status" value="1"/>
</dbReference>
<evidence type="ECO:0000256" key="1">
    <source>
        <dbReference type="ARBA" id="ARBA00023277"/>
    </source>
</evidence>
<evidence type="ECO:0000313" key="4">
    <source>
        <dbReference type="Proteomes" id="UP001203284"/>
    </source>
</evidence>
<comment type="catalytic activity">
    <reaction evidence="2">
        <text>1,6-anhydro-N-acetyl-beta-muramate + ATP + H2O = N-acetyl-D-muramate 6-phosphate + ADP + H(+)</text>
        <dbReference type="Rhea" id="RHEA:24952"/>
        <dbReference type="ChEBI" id="CHEBI:15377"/>
        <dbReference type="ChEBI" id="CHEBI:15378"/>
        <dbReference type="ChEBI" id="CHEBI:30616"/>
        <dbReference type="ChEBI" id="CHEBI:58690"/>
        <dbReference type="ChEBI" id="CHEBI:58722"/>
        <dbReference type="ChEBI" id="CHEBI:456216"/>
        <dbReference type="EC" id="2.7.1.170"/>
    </reaction>
</comment>
<dbReference type="Proteomes" id="UP001203284">
    <property type="component" value="Unassembled WGS sequence"/>
</dbReference>
<dbReference type="EMBL" id="JALKCH010000001">
    <property type="protein sequence ID" value="MCK0195484.1"/>
    <property type="molecule type" value="Genomic_DNA"/>
</dbReference>
<comment type="pathway">
    <text evidence="2">Cell wall biogenesis; peptidoglycan recycling.</text>
</comment>
<comment type="caution">
    <text evidence="3">The sequence shown here is derived from an EMBL/GenBank/DDBJ whole genome shotgun (WGS) entry which is preliminary data.</text>
</comment>
<dbReference type="RefSeq" id="WP_247026122.1">
    <property type="nucleotide sequence ID" value="NZ_JALKCH010000001.1"/>
</dbReference>
<dbReference type="HAMAP" id="MF_01270">
    <property type="entry name" value="AnhMurNAc_kinase"/>
    <property type="match status" value="1"/>
</dbReference>
<comment type="pathway">
    <text evidence="2">Amino-sugar metabolism; 1,6-anhydro-N-acetylmuramate degradation.</text>
</comment>
<dbReference type="InterPro" id="IPR043129">
    <property type="entry name" value="ATPase_NBD"/>
</dbReference>
<keyword evidence="4" id="KW-1185">Reference proteome</keyword>
<comment type="similarity">
    <text evidence="2">Belongs to the anhydro-N-acetylmuramic acid kinase family.</text>
</comment>
<dbReference type="Gene3D" id="3.30.420.40">
    <property type="match status" value="2"/>
</dbReference>
<sequence>MTAVGLMSGTSLDGIDVALIETDGERVAAFGPSRSYPYSDADRALFFRALKDARTVQRRKERPGCLGEAEARITGRHADALLDFLGMVQRPVDMVGFHGQTVLHRPEQHLTVQIGDGAGLFAAMQRSPFAPRALVYDLRAADVAAGGQGAPLVPVYHRALLAGVARPQPVLVLNLGGVANITFIDGAGEPAACDTGPANALIDDFVMSRTGAAYDAGGRMAAAGRVDEVVLALLMAHPFFRLPLPKSLDRNDFRDWVTQRGGLDAMTTEDGAATLTALTAACVAAVLPLLPRHPQGLIVAGGGAHNATLLRMIGERTGLAVERADALGWDGDALEAQAFAFLALRRARGLPISFPGTTGAPKPLTGGILIGSLP</sequence>
<dbReference type="GO" id="GO:0016301">
    <property type="term" value="F:kinase activity"/>
    <property type="evidence" value="ECO:0007669"/>
    <property type="project" value="UniProtKB-KW"/>
</dbReference>
<feature type="binding site" evidence="2">
    <location>
        <begin position="9"/>
        <end position="16"/>
    </location>
    <ligand>
        <name>ATP</name>
        <dbReference type="ChEBI" id="CHEBI:30616"/>
    </ligand>
</feature>
<dbReference type="Pfam" id="PF03702">
    <property type="entry name" value="AnmK"/>
    <property type="match status" value="1"/>
</dbReference>
<keyword evidence="2 3" id="KW-0418">Kinase</keyword>
<protein>
    <recommendedName>
        <fullName evidence="2">Anhydro-N-acetylmuramic acid kinase</fullName>
        <ecNumber evidence="2">2.7.1.170</ecNumber>
    </recommendedName>
    <alternativeName>
        <fullName evidence="2">AnhMurNAc kinase</fullName>
    </alternativeName>
</protein>
<organism evidence="3 4">
    <name type="scientific">Ancylobacter crimeensis</name>
    <dbReference type="NCBI Taxonomy" id="2579147"/>
    <lineage>
        <taxon>Bacteria</taxon>
        <taxon>Pseudomonadati</taxon>
        <taxon>Pseudomonadota</taxon>
        <taxon>Alphaproteobacteria</taxon>
        <taxon>Hyphomicrobiales</taxon>
        <taxon>Xanthobacteraceae</taxon>
        <taxon>Ancylobacter</taxon>
    </lineage>
</organism>
<accession>A0ABT0D6C2</accession>
<proteinExistence type="inferred from homology"/>
<keyword evidence="2 3" id="KW-0808">Transferase</keyword>
<dbReference type="EC" id="2.7.1.170" evidence="2"/>
<keyword evidence="1 2" id="KW-0119">Carbohydrate metabolism</keyword>
<name>A0ABT0D6C2_9HYPH</name>
<evidence type="ECO:0000313" key="3">
    <source>
        <dbReference type="EMBL" id="MCK0195484.1"/>
    </source>
</evidence>
<keyword evidence="2" id="KW-0067">ATP-binding</keyword>